<dbReference type="InterPro" id="IPR050267">
    <property type="entry name" value="Anti-sigma-factor_SerPK"/>
</dbReference>
<keyword evidence="3" id="KW-0547">Nucleotide-binding</keyword>
<dbReference type="Gene3D" id="3.30.565.10">
    <property type="entry name" value="Histidine kinase-like ATPase, C-terminal domain"/>
    <property type="match status" value="1"/>
</dbReference>
<keyword evidence="1" id="KW-0418">Kinase</keyword>
<keyword evidence="1" id="KW-0723">Serine/threonine-protein kinase</keyword>
<gene>
    <name evidence="3" type="ORF">EZJ19_14185</name>
</gene>
<dbReference type="GO" id="GO:0005524">
    <property type="term" value="F:ATP binding"/>
    <property type="evidence" value="ECO:0007669"/>
    <property type="project" value="UniProtKB-KW"/>
</dbReference>
<dbReference type="PANTHER" id="PTHR35526">
    <property type="entry name" value="ANTI-SIGMA-F FACTOR RSBW-RELATED"/>
    <property type="match status" value="1"/>
</dbReference>
<dbReference type="SUPFAM" id="SSF55874">
    <property type="entry name" value="ATPase domain of HSP90 chaperone/DNA topoisomerase II/histidine kinase"/>
    <property type="match status" value="1"/>
</dbReference>
<organism evidence="3 4">
    <name type="scientific">Parasulfuritortus cantonensis</name>
    <dbReference type="NCBI Taxonomy" id="2528202"/>
    <lineage>
        <taxon>Bacteria</taxon>
        <taxon>Pseudomonadati</taxon>
        <taxon>Pseudomonadota</taxon>
        <taxon>Betaproteobacteria</taxon>
        <taxon>Nitrosomonadales</taxon>
        <taxon>Thiobacillaceae</taxon>
        <taxon>Parasulfuritortus</taxon>
    </lineage>
</organism>
<evidence type="ECO:0000259" key="2">
    <source>
        <dbReference type="Pfam" id="PF13581"/>
    </source>
</evidence>
<proteinExistence type="predicted"/>
<feature type="domain" description="Histidine kinase/HSP90-like ATPase" evidence="2">
    <location>
        <begin position="22"/>
        <end position="143"/>
    </location>
</feature>
<name>A0A4R1B1B1_9PROT</name>
<protein>
    <submittedName>
        <fullName evidence="3">ATP-binding protein</fullName>
    </submittedName>
</protein>
<dbReference type="InterPro" id="IPR003594">
    <property type="entry name" value="HATPase_dom"/>
</dbReference>
<evidence type="ECO:0000313" key="4">
    <source>
        <dbReference type="Proteomes" id="UP000295443"/>
    </source>
</evidence>
<sequence length="155" mass="16717">MRRSPAVPADQDPSERLVLANDHAGLADLGSWLEAFAERWALPPAAAFRLDLVLTEAVTNVMDHARAPGRPGHIELTCRLDDGEIRVTLADDGPAFDPTAHVPAAVPGSLAEAEPGGLGIRLMRQYSSRFEYRREADRNVLHLALPVDSAAPGRP</sequence>
<dbReference type="OrthoDB" id="327549at2"/>
<dbReference type="CDD" id="cd16936">
    <property type="entry name" value="HATPase_RsbW-like"/>
    <property type="match status" value="1"/>
</dbReference>
<dbReference type="Proteomes" id="UP000295443">
    <property type="component" value="Unassembled WGS sequence"/>
</dbReference>
<keyword evidence="1" id="KW-0808">Transferase</keyword>
<dbReference type="GO" id="GO:0004674">
    <property type="term" value="F:protein serine/threonine kinase activity"/>
    <property type="evidence" value="ECO:0007669"/>
    <property type="project" value="UniProtKB-KW"/>
</dbReference>
<dbReference type="InterPro" id="IPR036890">
    <property type="entry name" value="HATPase_C_sf"/>
</dbReference>
<keyword evidence="3" id="KW-0067">ATP-binding</keyword>
<dbReference type="Pfam" id="PF13581">
    <property type="entry name" value="HATPase_c_2"/>
    <property type="match status" value="1"/>
</dbReference>
<evidence type="ECO:0000256" key="1">
    <source>
        <dbReference type="ARBA" id="ARBA00022527"/>
    </source>
</evidence>
<accession>A0A4R1B1B1</accession>
<dbReference type="EMBL" id="SJZB01000049">
    <property type="protein sequence ID" value="TCJ11802.1"/>
    <property type="molecule type" value="Genomic_DNA"/>
</dbReference>
<keyword evidence="4" id="KW-1185">Reference proteome</keyword>
<dbReference type="AlphaFoldDB" id="A0A4R1B1B1"/>
<reference evidence="3 4" key="1">
    <citation type="submission" date="2019-03" db="EMBL/GenBank/DDBJ databases">
        <title>Genome sequence of Thiobacillaceae bacterium LSR1, a sulfur-oxidizing bacterium isolated from freshwater sediment.</title>
        <authorList>
            <person name="Li S."/>
        </authorList>
    </citation>
    <scope>NUCLEOTIDE SEQUENCE [LARGE SCALE GENOMIC DNA]</scope>
    <source>
        <strain evidence="3 4">LSR1</strain>
    </source>
</reference>
<evidence type="ECO:0000313" key="3">
    <source>
        <dbReference type="EMBL" id="TCJ11802.1"/>
    </source>
</evidence>
<comment type="caution">
    <text evidence="3">The sequence shown here is derived from an EMBL/GenBank/DDBJ whole genome shotgun (WGS) entry which is preliminary data.</text>
</comment>